<accession>A0A6P6RUR4</accession>
<evidence type="ECO:0000313" key="4">
    <source>
        <dbReference type="RefSeq" id="XP_026190870.1"/>
    </source>
</evidence>
<dbReference type="Gene3D" id="2.40.10.10">
    <property type="entry name" value="Trypsin-like serine proteases"/>
    <property type="match status" value="2"/>
</dbReference>
<keyword evidence="3" id="KW-1185">Reference proteome</keyword>
<evidence type="ECO:0000313" key="3">
    <source>
        <dbReference type="Proteomes" id="UP000515125"/>
    </source>
</evidence>
<dbReference type="Pfam" id="PF17820">
    <property type="entry name" value="PDZ_6"/>
    <property type="match status" value="1"/>
</dbReference>
<dbReference type="GO" id="GO:0006508">
    <property type="term" value="P:proteolysis"/>
    <property type="evidence" value="ECO:0007669"/>
    <property type="project" value="TreeGrafter"/>
</dbReference>
<dbReference type="GO" id="GO:0004252">
    <property type="term" value="F:serine-type endopeptidase activity"/>
    <property type="evidence" value="ECO:0007669"/>
    <property type="project" value="TreeGrafter"/>
</dbReference>
<dbReference type="PANTHER" id="PTHR22939:SF129">
    <property type="entry name" value="SERINE PROTEASE HTRA2, MITOCHONDRIAL"/>
    <property type="match status" value="1"/>
</dbReference>
<feature type="domain" description="PDZ" evidence="2">
    <location>
        <begin position="379"/>
        <end position="428"/>
    </location>
</feature>
<sequence>MVPHGCVLHIISRPRSYFKTLCVVRWPGVQVDGGVGASGGVCPHCPPQTAAMAVPEDAAFMLCAPPQMKHARTRAFKLALVALTAVWASKCTEKKRYQQAEHTTRSQYISGEYSSAHGALLCTNASRISQNVHPDRIATLSAILDKAADALVCYTSAVTVPAFCREVSRQGLQQVLRHEQLELQRAFEAIQPAVVRVYAMTSPEVDTPGSGRGDATQENQGADECEHFHFLGSGFFFDDHDLLVLLVMGAFVGYIVTAAHVLLESRPVMGEAVVTYAALEHAEEPIGVAGRMLQPRQTFDPVGDTGGLSFLQLQLLTLPGMSGAPVCNMEGFVVGMLVKKFDLCGVAVPASIVLRVAEVLRDSGKFVPSSIGLLVEGEGLRLESKSGQIPTRPWPRVCGILPGGAAAKAGILEGDRIISVKGETTDSVGRLREILLLHRGGPLDISVRRGKDILNFSLDLKE</sequence>
<evidence type="ECO:0000256" key="1">
    <source>
        <dbReference type="ARBA" id="ARBA00010541"/>
    </source>
</evidence>
<dbReference type="InterPro" id="IPR009003">
    <property type="entry name" value="Peptidase_S1_PA"/>
</dbReference>
<protein>
    <submittedName>
        <fullName evidence="4">Uncharacterized protein LOC34620858</fullName>
    </submittedName>
</protein>
<comment type="similarity">
    <text evidence="1">Belongs to the peptidase S1C family.</text>
</comment>
<dbReference type="SMART" id="SM00228">
    <property type="entry name" value="PDZ"/>
    <property type="match status" value="1"/>
</dbReference>
<dbReference type="GeneID" id="34620858"/>
<dbReference type="SUPFAM" id="SSF50494">
    <property type="entry name" value="Trypsin-like serine proteases"/>
    <property type="match status" value="1"/>
</dbReference>
<dbReference type="OrthoDB" id="4217619at2759"/>
<organism evidence="3 4">
    <name type="scientific">Cyclospora cayetanensis</name>
    <dbReference type="NCBI Taxonomy" id="88456"/>
    <lineage>
        <taxon>Eukaryota</taxon>
        <taxon>Sar</taxon>
        <taxon>Alveolata</taxon>
        <taxon>Apicomplexa</taxon>
        <taxon>Conoidasida</taxon>
        <taxon>Coccidia</taxon>
        <taxon>Eucoccidiorida</taxon>
        <taxon>Eimeriorina</taxon>
        <taxon>Eimeriidae</taxon>
        <taxon>Cyclospora</taxon>
    </lineage>
</organism>
<gene>
    <name evidence="4" type="primary">LOC34620858</name>
</gene>
<dbReference type="PANTHER" id="PTHR22939">
    <property type="entry name" value="SERINE PROTEASE FAMILY S1C HTRA-RELATED"/>
    <property type="match status" value="1"/>
</dbReference>
<reference evidence="4" key="1">
    <citation type="submission" date="2025-08" db="UniProtKB">
        <authorList>
            <consortium name="RefSeq"/>
        </authorList>
    </citation>
    <scope>IDENTIFICATION</scope>
</reference>
<dbReference type="RefSeq" id="XP_026190870.1">
    <property type="nucleotide sequence ID" value="XM_026335085.1"/>
</dbReference>
<dbReference type="InterPro" id="IPR001478">
    <property type="entry name" value="PDZ"/>
</dbReference>
<evidence type="ECO:0000259" key="2">
    <source>
        <dbReference type="PROSITE" id="PS50106"/>
    </source>
</evidence>
<dbReference type="InterPro" id="IPR036034">
    <property type="entry name" value="PDZ_sf"/>
</dbReference>
<dbReference type="SUPFAM" id="SSF50156">
    <property type="entry name" value="PDZ domain-like"/>
    <property type="match status" value="1"/>
</dbReference>
<dbReference type="Gene3D" id="2.30.42.10">
    <property type="match status" value="1"/>
</dbReference>
<dbReference type="InterPro" id="IPR041489">
    <property type="entry name" value="PDZ_6"/>
</dbReference>
<dbReference type="AlphaFoldDB" id="A0A6P6RUR4"/>
<dbReference type="InterPro" id="IPR043504">
    <property type="entry name" value="Peptidase_S1_PA_chymotrypsin"/>
</dbReference>
<dbReference type="Proteomes" id="UP000515125">
    <property type="component" value="Unplaced"/>
</dbReference>
<proteinExistence type="inferred from homology"/>
<name>A0A6P6RUR4_9EIME</name>
<dbReference type="PROSITE" id="PS50106">
    <property type="entry name" value="PDZ"/>
    <property type="match status" value="1"/>
</dbReference>